<dbReference type="EMBL" id="RBNJ01017498">
    <property type="protein sequence ID" value="RUS24057.1"/>
    <property type="molecule type" value="Genomic_DNA"/>
</dbReference>
<name>A0A433Q2R1_9FUNG</name>
<dbReference type="PANTHER" id="PTHR19303:SF73">
    <property type="entry name" value="PROTEIN PDC2"/>
    <property type="match status" value="1"/>
</dbReference>
<evidence type="ECO:0000259" key="1">
    <source>
        <dbReference type="Pfam" id="PF03184"/>
    </source>
</evidence>
<gene>
    <name evidence="2" type="ORF">BC938DRAFT_474198</name>
</gene>
<proteinExistence type="predicted"/>
<dbReference type="GO" id="GO:0005634">
    <property type="term" value="C:nucleus"/>
    <property type="evidence" value="ECO:0007669"/>
    <property type="project" value="TreeGrafter"/>
</dbReference>
<keyword evidence="3" id="KW-1185">Reference proteome</keyword>
<dbReference type="PANTHER" id="PTHR19303">
    <property type="entry name" value="TRANSPOSON"/>
    <property type="match status" value="1"/>
</dbReference>
<dbReference type="GO" id="GO:0004519">
    <property type="term" value="F:endonuclease activity"/>
    <property type="evidence" value="ECO:0007669"/>
    <property type="project" value="UniProtKB-KW"/>
</dbReference>
<feature type="non-terminal residue" evidence="2">
    <location>
        <position position="212"/>
    </location>
</feature>
<accession>A0A433Q2R1</accession>
<dbReference type="Pfam" id="PF03184">
    <property type="entry name" value="DDE_1"/>
    <property type="match status" value="1"/>
</dbReference>
<dbReference type="InterPro" id="IPR004875">
    <property type="entry name" value="DDE_SF_endonuclease_dom"/>
</dbReference>
<dbReference type="InterPro" id="IPR050863">
    <property type="entry name" value="CenT-Element_Derived"/>
</dbReference>
<evidence type="ECO:0000313" key="3">
    <source>
        <dbReference type="Proteomes" id="UP000274822"/>
    </source>
</evidence>
<keyword evidence="2" id="KW-0540">Nuclease</keyword>
<evidence type="ECO:0000313" key="2">
    <source>
        <dbReference type="EMBL" id="RUS24057.1"/>
    </source>
</evidence>
<dbReference type="Proteomes" id="UP000274822">
    <property type="component" value="Unassembled WGS sequence"/>
</dbReference>
<dbReference type="AlphaFoldDB" id="A0A433Q2R1"/>
<reference evidence="2 3" key="1">
    <citation type="journal article" date="2018" name="New Phytol.">
        <title>Phylogenomics of Endogonaceae and evolution of mycorrhizas within Mucoromycota.</title>
        <authorList>
            <person name="Chang Y."/>
            <person name="Desiro A."/>
            <person name="Na H."/>
            <person name="Sandor L."/>
            <person name="Lipzen A."/>
            <person name="Clum A."/>
            <person name="Barry K."/>
            <person name="Grigoriev I.V."/>
            <person name="Martin F.M."/>
            <person name="Stajich J.E."/>
            <person name="Smith M.E."/>
            <person name="Bonito G."/>
            <person name="Spatafora J.W."/>
        </authorList>
    </citation>
    <scope>NUCLEOTIDE SEQUENCE [LARGE SCALE GENOMIC DNA]</scope>
    <source>
        <strain evidence="2 3">AD002</strain>
    </source>
</reference>
<organism evidence="2 3">
    <name type="scientific">Jimgerdemannia flammicorona</name>
    <dbReference type="NCBI Taxonomy" id="994334"/>
    <lineage>
        <taxon>Eukaryota</taxon>
        <taxon>Fungi</taxon>
        <taxon>Fungi incertae sedis</taxon>
        <taxon>Mucoromycota</taxon>
        <taxon>Mucoromycotina</taxon>
        <taxon>Endogonomycetes</taxon>
        <taxon>Endogonales</taxon>
        <taxon>Endogonaceae</taxon>
        <taxon>Jimgerdemannia</taxon>
    </lineage>
</organism>
<comment type="caution">
    <text evidence="2">The sequence shown here is derived from an EMBL/GenBank/DDBJ whole genome shotgun (WGS) entry which is preliminary data.</text>
</comment>
<sequence length="212" mass="24261">MPSYSRYGISNHRFEGEADSADSQVIAQGRADFQVFLESWPLEQVFNCDETGLFFRLGPSTTLATSRVKGVKRDKERLTILFTANAMGTVKRRPLIIGKSARPRCYKNVNMSMLSVDYFSNPKAWMRGDIWTTYLSKWDAEIAHSTRTKILLLTDNATSHIDVPNLKYIEVRTLPPNTTAHLQPMDAGIIRTFKAYYRRNIVEQWVTVMEGD</sequence>
<protein>
    <submittedName>
        <fullName evidence="2">DDE superfamily endonuclease-domain-containing protein</fullName>
    </submittedName>
</protein>
<keyword evidence="2" id="KW-0255">Endonuclease</keyword>
<dbReference type="GO" id="GO:0003677">
    <property type="term" value="F:DNA binding"/>
    <property type="evidence" value="ECO:0007669"/>
    <property type="project" value="TreeGrafter"/>
</dbReference>
<feature type="domain" description="DDE-1" evidence="1">
    <location>
        <begin position="75"/>
        <end position="206"/>
    </location>
</feature>
<keyword evidence="2" id="KW-0378">Hydrolase</keyword>